<proteinExistence type="predicted"/>
<evidence type="ECO:0000313" key="2">
    <source>
        <dbReference type="EMBL" id="GAO49136.1"/>
    </source>
</evidence>
<feature type="compositionally biased region" description="Low complexity" evidence="1">
    <location>
        <begin position="219"/>
        <end position="231"/>
    </location>
</feature>
<evidence type="ECO:0000313" key="3">
    <source>
        <dbReference type="Proteomes" id="UP000033140"/>
    </source>
</evidence>
<protein>
    <submittedName>
        <fullName evidence="2">Uncharacterized protein</fullName>
    </submittedName>
</protein>
<gene>
    <name evidence="2" type="ORF">G7K_3294-t1</name>
</gene>
<accession>A0A0E9NHH9</accession>
<reference evidence="2 3" key="1">
    <citation type="journal article" date="2011" name="J. Gen. Appl. Microbiol.">
        <title>Draft genome sequencing of the enigmatic yeast Saitoella complicata.</title>
        <authorList>
            <person name="Nishida H."/>
            <person name="Hamamoto M."/>
            <person name="Sugiyama J."/>
        </authorList>
    </citation>
    <scope>NUCLEOTIDE SEQUENCE [LARGE SCALE GENOMIC DNA]</scope>
    <source>
        <strain evidence="2 3">NRRL Y-17804</strain>
    </source>
</reference>
<reference evidence="2 3" key="3">
    <citation type="journal article" date="2015" name="Genome Announc.">
        <title>Draft Genome Sequence of the Archiascomycetous Yeast Saitoella complicata.</title>
        <authorList>
            <person name="Yamauchi K."/>
            <person name="Kondo S."/>
            <person name="Hamamoto M."/>
            <person name="Takahashi Y."/>
            <person name="Ogura Y."/>
            <person name="Hayashi T."/>
            <person name="Nishida H."/>
        </authorList>
    </citation>
    <scope>NUCLEOTIDE SEQUENCE [LARGE SCALE GENOMIC DNA]</scope>
    <source>
        <strain evidence="2 3">NRRL Y-17804</strain>
    </source>
</reference>
<feature type="compositionally biased region" description="Basic and acidic residues" evidence="1">
    <location>
        <begin position="232"/>
        <end position="245"/>
    </location>
</feature>
<feature type="region of interest" description="Disordered" evidence="1">
    <location>
        <begin position="210"/>
        <end position="245"/>
    </location>
</feature>
<dbReference type="EMBL" id="BACD03000020">
    <property type="protein sequence ID" value="GAO49136.1"/>
    <property type="molecule type" value="Genomic_DNA"/>
</dbReference>
<reference evidence="2 3" key="2">
    <citation type="journal article" date="2014" name="J. Gen. Appl. Microbiol.">
        <title>The early diverging ascomycetous budding yeast Saitoella complicata has three histone deacetylases belonging to the Clr6, Hos2, and Rpd3 lineages.</title>
        <authorList>
            <person name="Nishida H."/>
            <person name="Matsumoto T."/>
            <person name="Kondo S."/>
            <person name="Hamamoto M."/>
            <person name="Yoshikawa H."/>
        </authorList>
    </citation>
    <scope>NUCLEOTIDE SEQUENCE [LARGE SCALE GENOMIC DNA]</scope>
    <source>
        <strain evidence="2 3">NRRL Y-17804</strain>
    </source>
</reference>
<keyword evidence="3" id="KW-1185">Reference proteome</keyword>
<name>A0A0E9NHH9_SAICN</name>
<comment type="caution">
    <text evidence="2">The sequence shown here is derived from an EMBL/GenBank/DDBJ whole genome shotgun (WGS) entry which is preliminary data.</text>
</comment>
<dbReference type="AlphaFoldDB" id="A0A0E9NHH9"/>
<evidence type="ECO:0000256" key="1">
    <source>
        <dbReference type="SAM" id="MobiDB-lite"/>
    </source>
</evidence>
<organism evidence="2 3">
    <name type="scientific">Saitoella complicata (strain BCRC 22490 / CBS 7301 / JCM 7358 / NBRC 10748 / NRRL Y-17804)</name>
    <dbReference type="NCBI Taxonomy" id="698492"/>
    <lineage>
        <taxon>Eukaryota</taxon>
        <taxon>Fungi</taxon>
        <taxon>Dikarya</taxon>
        <taxon>Ascomycota</taxon>
        <taxon>Taphrinomycotina</taxon>
        <taxon>Taphrinomycotina incertae sedis</taxon>
        <taxon>Saitoella</taxon>
    </lineage>
</organism>
<sequence>MLDCPTATAVLNATARVLIFEIKQHQRTSVFLKYWSWHRDQREGIRFRKHVPTTRGVVLFALKVFMVLEDKCVFRTESLSSTDAEVRVQSFLPERISTWPVIPESNDRHPLTRKTRLLCTPTENIKQNRSRTPLSGHAGRFFQITGKVHWKATEENMEASTSSTLFAQFIGNYRRQRGRFPYELTDEQRVEMNALIPAVVLATDPVLTHTNEDVRDNDNAGAQNPNPQANAAEKDVKQEIKKDPR</sequence>
<dbReference type="Proteomes" id="UP000033140">
    <property type="component" value="Unassembled WGS sequence"/>
</dbReference>